<dbReference type="GeneID" id="19334004"/>
<dbReference type="VEuPathDB" id="FungiDB:MYCFIDRAFT_178846"/>
<organism evidence="2 3">
    <name type="scientific">Pseudocercospora fijiensis (strain CIRAD86)</name>
    <name type="common">Black leaf streak disease fungus</name>
    <name type="synonym">Mycosphaerella fijiensis</name>
    <dbReference type="NCBI Taxonomy" id="383855"/>
    <lineage>
        <taxon>Eukaryota</taxon>
        <taxon>Fungi</taxon>
        <taxon>Dikarya</taxon>
        <taxon>Ascomycota</taxon>
        <taxon>Pezizomycotina</taxon>
        <taxon>Dothideomycetes</taxon>
        <taxon>Dothideomycetidae</taxon>
        <taxon>Mycosphaerellales</taxon>
        <taxon>Mycosphaerellaceae</taxon>
        <taxon>Pseudocercospora</taxon>
    </lineage>
</organism>
<reference evidence="2 3" key="1">
    <citation type="journal article" date="2012" name="PLoS Pathog.">
        <title>Diverse lifestyles and strategies of plant pathogenesis encoded in the genomes of eighteen Dothideomycetes fungi.</title>
        <authorList>
            <person name="Ohm R.A."/>
            <person name="Feau N."/>
            <person name="Henrissat B."/>
            <person name="Schoch C.L."/>
            <person name="Horwitz B.A."/>
            <person name="Barry K.W."/>
            <person name="Condon B.J."/>
            <person name="Copeland A.C."/>
            <person name="Dhillon B."/>
            <person name="Glaser F."/>
            <person name="Hesse C.N."/>
            <person name="Kosti I."/>
            <person name="LaButti K."/>
            <person name="Lindquist E.A."/>
            <person name="Lucas S."/>
            <person name="Salamov A.A."/>
            <person name="Bradshaw R.E."/>
            <person name="Ciuffetti L."/>
            <person name="Hamelin R.C."/>
            <person name="Kema G.H.J."/>
            <person name="Lawrence C."/>
            <person name="Scott J.A."/>
            <person name="Spatafora J.W."/>
            <person name="Turgeon B.G."/>
            <person name="de Wit P.J.G.M."/>
            <person name="Zhong S."/>
            <person name="Goodwin S.B."/>
            <person name="Grigoriev I.V."/>
        </authorList>
    </citation>
    <scope>NUCLEOTIDE SEQUENCE [LARGE SCALE GENOMIC DNA]</scope>
    <source>
        <strain evidence="2 3">CIRAD86</strain>
    </source>
</reference>
<feature type="region of interest" description="Disordered" evidence="1">
    <location>
        <begin position="758"/>
        <end position="807"/>
    </location>
</feature>
<dbReference type="Proteomes" id="UP000016932">
    <property type="component" value="Unassembled WGS sequence"/>
</dbReference>
<evidence type="ECO:0000256" key="1">
    <source>
        <dbReference type="SAM" id="MobiDB-lite"/>
    </source>
</evidence>
<feature type="compositionally biased region" description="Low complexity" evidence="1">
    <location>
        <begin position="462"/>
        <end position="476"/>
    </location>
</feature>
<gene>
    <name evidence="2" type="ORF">MYCFIDRAFT_178846</name>
</gene>
<sequence>MKRNSTSNSLTQGSLHSIHACDEMSEYTPVHWMGRCILDLSKCQLFRLTAWNCLSKSLLGELKSSHSRPASDAKQWLLTTARSDILALAVVQVMIEAPGDGSSEISVLKGRRCIQQKFAFAWTTVIQSCPILHLQLGTAEQLAIVKARKNAPFGSFCTTKQITINKPQDVAQSIILKPNTPMMVHGPHVDAVSLLPHLPITVKRRRFLQQSPLYIHLPVYYTDHSKQLYGVDVMHIDIPWVAKQLDNKSAERSFRHGVLRSEHEWVLKHSYCHKPILGAAVTEKWDGIETTESVRLAFQVRILFQDASASNSSITSFASTETIDQASHTYCLHSKFFHSAMAEEHSKRVEEDLKLWHHPSIAFSIRFTPAQHPSLSHPLVGHALDFPADLAVRLPDNPYDGGAQWIPRDALLYAEEQFARGAEGAEPLPELHSAAPPMAEILADARTRPVFWVDYGNGFPRSQQTSSTTSGSQSASRANQPIDHATNLPTRFTQNGSAYSLDALGWTSATQQPAENVQNTQHVSGEGYRAPPGYPINYTLRSGQEQTQPDSAWPLRTDFGYTASECAYTSPGQLPLPFTQADIGLQGHYGLSNSLPVANNGRARGGDIPRYMRSAPHAFNLDEEDDWEPQMPTPTPAPHDKRGSGKGNSSGTKTSRGRVTKTRQGSARGAKQKRGPRSSARGKDRYDEFVEKHRKRLENGTADQIAREPQEALDRIAPIAPNGPVPRTSTELNNFLENFWSRGGLAIAMAAGATTTSTAAENSIGGNSLSDRAASDGVYDEGDVFDDDDGEFDDEFPAEEDEDAPGDKQRSWAWLGIIQKALHSNVIYFERCIVLSRFKSRSESLCPDLAASDRLQAVVIEELVGETLASYN</sequence>
<dbReference type="RefSeq" id="XP_007931030.1">
    <property type="nucleotide sequence ID" value="XM_007932839.1"/>
</dbReference>
<feature type="region of interest" description="Disordered" evidence="1">
    <location>
        <begin position="461"/>
        <end position="488"/>
    </location>
</feature>
<accession>M3ANR2</accession>
<feature type="compositionally biased region" description="Acidic residues" evidence="1">
    <location>
        <begin position="778"/>
        <end position="804"/>
    </location>
</feature>
<dbReference type="EMBL" id="KB446563">
    <property type="protein sequence ID" value="EME78738.1"/>
    <property type="molecule type" value="Genomic_DNA"/>
</dbReference>
<dbReference type="HOGENOM" id="CLU_329311_0_0_1"/>
<feature type="region of interest" description="Disordered" evidence="1">
    <location>
        <begin position="622"/>
        <end position="687"/>
    </location>
</feature>
<evidence type="ECO:0000313" key="3">
    <source>
        <dbReference type="Proteomes" id="UP000016932"/>
    </source>
</evidence>
<proteinExistence type="predicted"/>
<dbReference type="OrthoDB" id="10551529at2759"/>
<protein>
    <submittedName>
        <fullName evidence="2">Uncharacterized protein</fullName>
    </submittedName>
</protein>
<evidence type="ECO:0000313" key="2">
    <source>
        <dbReference type="EMBL" id="EME78738.1"/>
    </source>
</evidence>
<keyword evidence="3" id="KW-1185">Reference proteome</keyword>
<dbReference type="KEGG" id="pfj:MYCFIDRAFT_178846"/>
<name>M3ANR2_PSEFD</name>
<dbReference type="AlphaFoldDB" id="M3ANR2"/>